<dbReference type="eggNOG" id="COG0665">
    <property type="taxonomic scope" value="Bacteria"/>
</dbReference>
<dbReference type="SUPFAM" id="SSF51905">
    <property type="entry name" value="FAD/NAD(P)-binding domain"/>
    <property type="match status" value="1"/>
</dbReference>
<dbReference type="AlphaFoldDB" id="X7EAX8"/>
<dbReference type="Pfam" id="PF01266">
    <property type="entry name" value="DAO"/>
    <property type="match status" value="1"/>
</dbReference>
<protein>
    <submittedName>
        <fullName evidence="3">D-amino acid dehydrogenase</fullName>
    </submittedName>
</protein>
<evidence type="ECO:0000256" key="1">
    <source>
        <dbReference type="ARBA" id="ARBA00023002"/>
    </source>
</evidence>
<dbReference type="PANTHER" id="PTHR13847:SF289">
    <property type="entry name" value="GLYCINE OXIDASE"/>
    <property type="match status" value="1"/>
</dbReference>
<dbReference type="Gene3D" id="3.50.50.60">
    <property type="entry name" value="FAD/NAD(P)-binding domain"/>
    <property type="match status" value="2"/>
</dbReference>
<dbReference type="RefSeq" id="WP_051489573.1">
    <property type="nucleotide sequence ID" value="NZ_JALZ01000031.1"/>
</dbReference>
<keyword evidence="1" id="KW-0560">Oxidoreductase</keyword>
<comment type="caution">
    <text evidence="3">The sequence shown here is derived from an EMBL/GenBank/DDBJ whole genome shotgun (WGS) entry which is preliminary data.</text>
</comment>
<reference evidence="3 4" key="1">
    <citation type="submission" date="2014-01" db="EMBL/GenBank/DDBJ databases">
        <title>Roseivivax halodurans JCM 10272 Genome Sequencing.</title>
        <authorList>
            <person name="Lai Q."/>
            <person name="Li G."/>
            <person name="Shao Z."/>
        </authorList>
    </citation>
    <scope>NUCLEOTIDE SEQUENCE [LARGE SCALE GENOMIC DNA]</scope>
    <source>
        <strain evidence="3 4">JCM 10272</strain>
    </source>
</reference>
<evidence type="ECO:0000259" key="2">
    <source>
        <dbReference type="Pfam" id="PF01266"/>
    </source>
</evidence>
<sequence>MAEILVLGAGMIGICSALELQARGHVVTLADRSAPGRETSFGNAGVIQAEAAEPYALPRDPRILLSYLLGRGNDVSWSIAGLLRMAPALWSYYRHSLPERHRRISQVYAQLTVRATEDHAPLIAAAGAGNLIAHDGMILAYRERRGLEAASRDAERLYRLYGVTSRTLDAAALKAEEPALAGDVAGAVHMLQSWSCSDPGGLCTAYADLFRQRGGHIMVADASTLSQDRSGWTVRGPEARIQAEKVVVALGPWSPALLRRFGLRVPMVLKRGYHAHFSAPRALRRPLLDTGSGIVAASMRGGLRLATGAAIVPHEAAPKPRQLDRGARRIAEIIDVGQRIDAQPWIGTRPCLPDMLPLVGAAPGVPGMWVNFGHGHQGFTLR</sequence>
<dbReference type="PANTHER" id="PTHR13847">
    <property type="entry name" value="SARCOSINE DEHYDROGENASE-RELATED"/>
    <property type="match status" value="1"/>
</dbReference>
<dbReference type="GO" id="GO:0005737">
    <property type="term" value="C:cytoplasm"/>
    <property type="evidence" value="ECO:0007669"/>
    <property type="project" value="TreeGrafter"/>
</dbReference>
<dbReference type="Gene3D" id="3.30.9.10">
    <property type="entry name" value="D-Amino Acid Oxidase, subunit A, domain 2"/>
    <property type="match status" value="1"/>
</dbReference>
<organism evidence="3 4">
    <name type="scientific">Roseivivax halodurans JCM 10272</name>
    <dbReference type="NCBI Taxonomy" id="1449350"/>
    <lineage>
        <taxon>Bacteria</taxon>
        <taxon>Pseudomonadati</taxon>
        <taxon>Pseudomonadota</taxon>
        <taxon>Alphaproteobacteria</taxon>
        <taxon>Rhodobacterales</taxon>
        <taxon>Roseobacteraceae</taxon>
        <taxon>Roseivivax</taxon>
    </lineage>
</organism>
<gene>
    <name evidence="3" type="ORF">OCH239_12460</name>
</gene>
<name>X7EAX8_9RHOB</name>
<evidence type="ECO:0000313" key="3">
    <source>
        <dbReference type="EMBL" id="ETX13244.1"/>
    </source>
</evidence>
<dbReference type="EMBL" id="JALZ01000031">
    <property type="protein sequence ID" value="ETX13244.1"/>
    <property type="molecule type" value="Genomic_DNA"/>
</dbReference>
<dbReference type="InterPro" id="IPR006076">
    <property type="entry name" value="FAD-dep_OxRdtase"/>
</dbReference>
<feature type="domain" description="FAD dependent oxidoreductase" evidence="2">
    <location>
        <begin position="4"/>
        <end position="381"/>
    </location>
</feature>
<keyword evidence="4" id="KW-1185">Reference proteome</keyword>
<dbReference type="STRING" id="1449350.OCH239_12460"/>
<dbReference type="OrthoDB" id="9805337at2"/>
<dbReference type="GO" id="GO:0016491">
    <property type="term" value="F:oxidoreductase activity"/>
    <property type="evidence" value="ECO:0007669"/>
    <property type="project" value="UniProtKB-KW"/>
</dbReference>
<evidence type="ECO:0000313" key="4">
    <source>
        <dbReference type="Proteomes" id="UP000022447"/>
    </source>
</evidence>
<proteinExistence type="predicted"/>
<dbReference type="Proteomes" id="UP000022447">
    <property type="component" value="Unassembled WGS sequence"/>
</dbReference>
<dbReference type="InterPro" id="IPR036188">
    <property type="entry name" value="FAD/NAD-bd_sf"/>
</dbReference>
<accession>X7EAX8</accession>
<dbReference type="PATRIC" id="fig|1449350.3.peg.3557"/>